<keyword evidence="1" id="KW-0472">Membrane</keyword>
<protein>
    <submittedName>
        <fullName evidence="2">Uncharacterized protein</fullName>
    </submittedName>
</protein>
<evidence type="ECO:0000256" key="1">
    <source>
        <dbReference type="SAM" id="Phobius"/>
    </source>
</evidence>
<keyword evidence="1" id="KW-1133">Transmembrane helix</keyword>
<comment type="caution">
    <text evidence="2">The sequence shown here is derived from an EMBL/GenBank/DDBJ whole genome shotgun (WGS) entry which is preliminary data.</text>
</comment>
<dbReference type="EMBL" id="JBFDAA010000011">
    <property type="protein sequence ID" value="KAL1123748.1"/>
    <property type="molecule type" value="Genomic_DNA"/>
</dbReference>
<feature type="transmembrane region" description="Helical" evidence="1">
    <location>
        <begin position="212"/>
        <end position="230"/>
    </location>
</feature>
<name>A0ABD0YRD2_9HEMI</name>
<organism evidence="2 3">
    <name type="scientific">Ranatra chinensis</name>
    <dbReference type="NCBI Taxonomy" id="642074"/>
    <lineage>
        <taxon>Eukaryota</taxon>
        <taxon>Metazoa</taxon>
        <taxon>Ecdysozoa</taxon>
        <taxon>Arthropoda</taxon>
        <taxon>Hexapoda</taxon>
        <taxon>Insecta</taxon>
        <taxon>Pterygota</taxon>
        <taxon>Neoptera</taxon>
        <taxon>Paraneoptera</taxon>
        <taxon>Hemiptera</taxon>
        <taxon>Heteroptera</taxon>
        <taxon>Panheteroptera</taxon>
        <taxon>Nepomorpha</taxon>
        <taxon>Nepidae</taxon>
        <taxon>Ranatrinae</taxon>
        <taxon>Ranatra</taxon>
    </lineage>
</organism>
<keyword evidence="3" id="KW-1185">Reference proteome</keyword>
<feature type="transmembrane region" description="Helical" evidence="1">
    <location>
        <begin position="113"/>
        <end position="131"/>
    </location>
</feature>
<feature type="transmembrane region" description="Helical" evidence="1">
    <location>
        <begin position="143"/>
        <end position="161"/>
    </location>
</feature>
<evidence type="ECO:0000313" key="3">
    <source>
        <dbReference type="Proteomes" id="UP001558652"/>
    </source>
</evidence>
<evidence type="ECO:0000313" key="2">
    <source>
        <dbReference type="EMBL" id="KAL1123748.1"/>
    </source>
</evidence>
<keyword evidence="1" id="KW-0812">Transmembrane</keyword>
<feature type="transmembrane region" description="Helical" evidence="1">
    <location>
        <begin position="182"/>
        <end position="200"/>
    </location>
</feature>
<proteinExistence type="predicted"/>
<accession>A0ABD0YRD2</accession>
<feature type="transmembrane region" description="Helical" evidence="1">
    <location>
        <begin position="75"/>
        <end position="101"/>
    </location>
</feature>
<dbReference type="Proteomes" id="UP001558652">
    <property type="component" value="Unassembled WGS sequence"/>
</dbReference>
<gene>
    <name evidence="2" type="ORF">AAG570_001521</name>
</gene>
<sequence>MVAGPIYRLNIEPCLVQITTPGESLRLGPNLLAPASTYSAITRLPRDDGVMSIFPISAHFLFMKEVDVIGEILEIVYILIGISHIFYVEMGVGEAMAFNLINASPRLYSLKKYSIFSLYIVIFAALCFLTLQPGMYNDSIQAIIRFNLGMLLVFSLLIYIYSIPRLVTDIEFMIGISPPKPFIVALWTLPLICLGLLIWLNRVDKYRGISDLLLYLLAAFVFFTVLFESIKYSERRREILYAFRGPKYMRGRGAFHRPGTVLWVIEISGVPQHKLTLREAREQIELLLTSSWRQPS</sequence>
<dbReference type="AlphaFoldDB" id="A0ABD0YRD2"/>
<reference evidence="2 3" key="1">
    <citation type="submission" date="2024-07" db="EMBL/GenBank/DDBJ databases">
        <title>Chromosome-level genome assembly of the water stick insect Ranatra chinensis (Heteroptera: Nepidae).</title>
        <authorList>
            <person name="Liu X."/>
        </authorList>
    </citation>
    <scope>NUCLEOTIDE SEQUENCE [LARGE SCALE GENOMIC DNA]</scope>
    <source>
        <strain evidence="2">Cailab_2021Rc</strain>
        <tissue evidence="2">Muscle</tissue>
    </source>
</reference>